<evidence type="ECO:0000313" key="2">
    <source>
        <dbReference type="Proteomes" id="UP001363151"/>
    </source>
</evidence>
<accession>A0ABR1GDZ4</accession>
<name>A0ABR1GDZ4_AURAN</name>
<evidence type="ECO:0000313" key="1">
    <source>
        <dbReference type="EMBL" id="KAK7254098.1"/>
    </source>
</evidence>
<keyword evidence="2" id="KW-1185">Reference proteome</keyword>
<comment type="caution">
    <text evidence="1">The sequence shown here is derived from an EMBL/GenBank/DDBJ whole genome shotgun (WGS) entry which is preliminary data.</text>
</comment>
<reference evidence="1 2" key="1">
    <citation type="submission" date="2024-03" db="EMBL/GenBank/DDBJ databases">
        <title>Aureococcus anophagefferens CCMP1851 and Kratosvirus quantuckense: Draft genome of a second virus-susceptible host strain in the model system.</title>
        <authorList>
            <person name="Chase E."/>
            <person name="Truchon A.R."/>
            <person name="Schepens W."/>
            <person name="Wilhelm S.W."/>
        </authorList>
    </citation>
    <scope>NUCLEOTIDE SEQUENCE [LARGE SCALE GENOMIC DNA]</scope>
    <source>
        <strain evidence="1 2">CCMP1851</strain>
    </source>
</reference>
<proteinExistence type="predicted"/>
<dbReference type="EMBL" id="JBBJCI010000032">
    <property type="protein sequence ID" value="KAK7254098.1"/>
    <property type="molecule type" value="Genomic_DNA"/>
</dbReference>
<protein>
    <submittedName>
        <fullName evidence="1">Uncharacterized protein</fullName>
    </submittedName>
</protein>
<gene>
    <name evidence="1" type="ORF">SO694_00008110</name>
</gene>
<sequence length="159" mass="18080">MPKGHGPGDYGKPLVEDLGDYLKPLGDEDYDTLKDFLRAWRSAAVEQRNFAASSHRMATPENEGFAACGAMSAEEAEFFEQPDSVIKLVFGAWREDTLKIRARRLRKREKHVEARKVHRRAGNDRRNGPVQQNFKPLYLGQIEAVLAVFWTDRFLSASS</sequence>
<dbReference type="Proteomes" id="UP001363151">
    <property type="component" value="Unassembled WGS sequence"/>
</dbReference>
<organism evidence="1 2">
    <name type="scientific">Aureococcus anophagefferens</name>
    <name type="common">Harmful bloom alga</name>
    <dbReference type="NCBI Taxonomy" id="44056"/>
    <lineage>
        <taxon>Eukaryota</taxon>
        <taxon>Sar</taxon>
        <taxon>Stramenopiles</taxon>
        <taxon>Ochrophyta</taxon>
        <taxon>Pelagophyceae</taxon>
        <taxon>Pelagomonadales</taxon>
        <taxon>Pelagomonadaceae</taxon>
        <taxon>Aureococcus</taxon>
    </lineage>
</organism>